<gene>
    <name evidence="2" type="ORF">ACE5LO_01125</name>
</gene>
<dbReference type="EMBL" id="JBHIRY010000001">
    <property type="protein sequence ID" value="MFB5758984.1"/>
    <property type="molecule type" value="Genomic_DNA"/>
</dbReference>
<evidence type="ECO:0000313" key="3">
    <source>
        <dbReference type="Proteomes" id="UP001580430"/>
    </source>
</evidence>
<organism evidence="2 3">
    <name type="scientific">Paenibacillus medicaginis</name>
    <dbReference type="NCBI Taxonomy" id="1470560"/>
    <lineage>
        <taxon>Bacteria</taxon>
        <taxon>Bacillati</taxon>
        <taxon>Bacillota</taxon>
        <taxon>Bacilli</taxon>
        <taxon>Bacillales</taxon>
        <taxon>Paenibacillaceae</taxon>
        <taxon>Paenibacillus</taxon>
    </lineage>
</organism>
<protein>
    <submittedName>
        <fullName evidence="2">Uncharacterized protein</fullName>
    </submittedName>
</protein>
<dbReference type="RefSeq" id="WP_375518236.1">
    <property type="nucleotide sequence ID" value="NZ_JBHIRY010000001.1"/>
</dbReference>
<keyword evidence="3" id="KW-1185">Reference proteome</keyword>
<proteinExistence type="predicted"/>
<evidence type="ECO:0000256" key="1">
    <source>
        <dbReference type="SAM" id="Coils"/>
    </source>
</evidence>
<feature type="coiled-coil region" evidence="1">
    <location>
        <begin position="7"/>
        <end position="34"/>
    </location>
</feature>
<comment type="caution">
    <text evidence="2">The sequence shown here is derived from an EMBL/GenBank/DDBJ whole genome shotgun (WGS) entry which is preliminary data.</text>
</comment>
<dbReference type="Proteomes" id="UP001580430">
    <property type="component" value="Unassembled WGS sequence"/>
</dbReference>
<sequence length="58" mass="7103">MSGEYALRLLKDELREKESEVNEYKQRLDDVMVKTITRMTREIYDLKFAIEILEEYQE</sequence>
<evidence type="ECO:0000313" key="2">
    <source>
        <dbReference type="EMBL" id="MFB5758984.1"/>
    </source>
</evidence>
<accession>A0ABV5BUM8</accession>
<reference evidence="2 3" key="1">
    <citation type="submission" date="2024-09" db="EMBL/GenBank/DDBJ databases">
        <title>Paenibacillus zeirhizospherea sp. nov., isolated from surface of the maize (Zea mays) roots in a horticulture field, Hungary.</title>
        <authorList>
            <person name="Marton D."/>
            <person name="Farkas M."/>
            <person name="Bedics A."/>
            <person name="Toth E."/>
            <person name="Tancsics A."/>
            <person name="Boka K."/>
            <person name="Marati G."/>
            <person name="Kriszt B."/>
            <person name="Cserhati M."/>
        </authorList>
    </citation>
    <scope>NUCLEOTIDE SEQUENCE [LARGE SCALE GENOMIC DNA]</scope>
    <source>
        <strain evidence="2 3">JCM 18446</strain>
    </source>
</reference>
<name>A0ABV5BUM8_9BACL</name>
<keyword evidence="1" id="KW-0175">Coiled coil</keyword>